<protein>
    <recommendedName>
        <fullName evidence="2">General transcription factor IIF subunit 2</fullName>
    </recommendedName>
    <alternativeName>
        <fullName evidence="7">Transcription initiation factor IIF subunit beta</fullName>
    </alternativeName>
</protein>
<proteinExistence type="predicted"/>
<name>A0ABQ8MF14_LABRO</name>
<organism evidence="9 10">
    <name type="scientific">Labeo rohita</name>
    <name type="common">Indian major carp</name>
    <name type="synonym">Cyprinus rohita</name>
    <dbReference type="NCBI Taxonomy" id="84645"/>
    <lineage>
        <taxon>Eukaryota</taxon>
        <taxon>Metazoa</taxon>
        <taxon>Chordata</taxon>
        <taxon>Craniata</taxon>
        <taxon>Vertebrata</taxon>
        <taxon>Euteleostomi</taxon>
        <taxon>Actinopterygii</taxon>
        <taxon>Neopterygii</taxon>
        <taxon>Teleostei</taxon>
        <taxon>Ostariophysi</taxon>
        <taxon>Cypriniformes</taxon>
        <taxon>Cyprinidae</taxon>
        <taxon>Labeoninae</taxon>
        <taxon>Labeonini</taxon>
        <taxon>Labeo</taxon>
    </lineage>
</organism>
<comment type="subcellular location">
    <subcellularLocation>
        <location evidence="1">Nucleus</location>
    </subcellularLocation>
</comment>
<accession>A0ABQ8MF14</accession>
<keyword evidence="6" id="KW-0539">Nucleus</keyword>
<reference evidence="9 10" key="1">
    <citation type="submission" date="2022-01" db="EMBL/GenBank/DDBJ databases">
        <title>A high-quality chromosome-level genome assembly of rohu carp, Labeo rohita.</title>
        <authorList>
            <person name="Arick M.A. II"/>
            <person name="Hsu C.-Y."/>
            <person name="Magbanua Z."/>
            <person name="Pechanova O."/>
            <person name="Grover C."/>
            <person name="Miller E."/>
            <person name="Thrash A."/>
            <person name="Ezzel L."/>
            <person name="Alam S."/>
            <person name="Benzie J."/>
            <person name="Hamilton M."/>
            <person name="Karsi A."/>
            <person name="Lawrence M.L."/>
            <person name="Peterson D.G."/>
        </authorList>
    </citation>
    <scope>NUCLEOTIDE SEQUENCE [LARGE SCALE GENOMIC DNA]</scope>
    <source>
        <strain evidence="10">BAU-BD-2019</strain>
        <tissue evidence="9">Blood</tissue>
    </source>
</reference>
<keyword evidence="3" id="KW-0805">Transcription regulation</keyword>
<evidence type="ECO:0000256" key="5">
    <source>
        <dbReference type="ARBA" id="ARBA00023163"/>
    </source>
</evidence>
<evidence type="ECO:0000256" key="4">
    <source>
        <dbReference type="ARBA" id="ARBA00023125"/>
    </source>
</evidence>
<dbReference type="SUPFAM" id="SSF50916">
    <property type="entry name" value="Rap30/74 interaction domains"/>
    <property type="match status" value="1"/>
</dbReference>
<sequence>MSDKGQDVDLTRAKQNTGVWLVKVPKYLSQQWAKATGRGEVGKLKIGKAQGKTAVSFTLNEELTVVECSGEKVSSVRSPREHPFTIQTVGGQTLAVFTETSGEDNDAL</sequence>
<dbReference type="InterPro" id="IPR003196">
    <property type="entry name" value="TFIIF_beta"/>
</dbReference>
<dbReference type="PANTHER" id="PTHR10445:SF0">
    <property type="entry name" value="GENERAL TRANSCRIPTION FACTOR IIF SUBUNIT 2"/>
    <property type="match status" value="1"/>
</dbReference>
<keyword evidence="4" id="KW-0238">DNA-binding</keyword>
<evidence type="ECO:0000259" key="8">
    <source>
        <dbReference type="Pfam" id="PF17683"/>
    </source>
</evidence>
<feature type="domain" description="TFIIF beta subunit N-terminal" evidence="8">
    <location>
        <begin position="17"/>
        <end position="101"/>
    </location>
</feature>
<evidence type="ECO:0000256" key="3">
    <source>
        <dbReference type="ARBA" id="ARBA00023015"/>
    </source>
</evidence>
<dbReference type="InterPro" id="IPR011039">
    <property type="entry name" value="TFIIF_interaction"/>
</dbReference>
<evidence type="ECO:0000256" key="7">
    <source>
        <dbReference type="ARBA" id="ARBA00033388"/>
    </source>
</evidence>
<evidence type="ECO:0000313" key="9">
    <source>
        <dbReference type="EMBL" id="KAI2660433.1"/>
    </source>
</evidence>
<dbReference type="EMBL" id="JACTAM010000009">
    <property type="protein sequence ID" value="KAI2660433.1"/>
    <property type="molecule type" value="Genomic_DNA"/>
</dbReference>
<gene>
    <name evidence="9" type="ORF">H4Q32_007996</name>
</gene>
<evidence type="ECO:0000256" key="2">
    <source>
        <dbReference type="ARBA" id="ARBA00020815"/>
    </source>
</evidence>
<evidence type="ECO:0000313" key="10">
    <source>
        <dbReference type="Proteomes" id="UP000830375"/>
    </source>
</evidence>
<keyword evidence="10" id="KW-1185">Reference proteome</keyword>
<evidence type="ECO:0000256" key="6">
    <source>
        <dbReference type="ARBA" id="ARBA00023242"/>
    </source>
</evidence>
<dbReference type="PANTHER" id="PTHR10445">
    <property type="entry name" value="GENERAL TRANSCRIPTION FACTOR IIF SUBUNIT 2"/>
    <property type="match status" value="1"/>
</dbReference>
<dbReference type="Pfam" id="PF17683">
    <property type="entry name" value="TFIIF_beta_N"/>
    <property type="match status" value="1"/>
</dbReference>
<dbReference type="Proteomes" id="UP000830375">
    <property type="component" value="Unassembled WGS sequence"/>
</dbReference>
<dbReference type="CDD" id="cd07980">
    <property type="entry name" value="TFIIF_beta"/>
    <property type="match status" value="1"/>
</dbReference>
<comment type="caution">
    <text evidence="9">The sequence shown here is derived from an EMBL/GenBank/DDBJ whole genome shotgun (WGS) entry which is preliminary data.</text>
</comment>
<evidence type="ECO:0000256" key="1">
    <source>
        <dbReference type="ARBA" id="ARBA00004123"/>
    </source>
</evidence>
<keyword evidence="5" id="KW-0804">Transcription</keyword>
<dbReference type="InterPro" id="IPR040504">
    <property type="entry name" value="TFIIF_beta_N"/>
</dbReference>